<organism evidence="1 2">
    <name type="scientific">Commensalibacter nepenthis</name>
    <dbReference type="NCBI Taxonomy" id="3043872"/>
    <lineage>
        <taxon>Bacteria</taxon>
        <taxon>Pseudomonadati</taxon>
        <taxon>Pseudomonadota</taxon>
        <taxon>Alphaproteobacteria</taxon>
        <taxon>Acetobacterales</taxon>
        <taxon>Acetobacteraceae</taxon>
    </lineage>
</organism>
<dbReference type="Gene3D" id="1.25.40.10">
    <property type="entry name" value="Tetratricopeptide repeat domain"/>
    <property type="match status" value="1"/>
</dbReference>
<protein>
    <recommendedName>
        <fullName evidence="3">Tetratricopeptide repeat protein</fullName>
    </recommendedName>
</protein>
<sequence length="408" mass="45721">MKQSVWMRNLFVATILTSVVSIGTVTLHAKDVVSNQMAVPLKKAEQFMKQSKYAQADEAIKEAQAISNATPYERDIITQLQIASAVKQNKVDAALAGYTHLLASSRLTKAQRVQTMMAQASLAYRSRKYPQTIQYIQSYFKEGGDNPHMQTLLIQSYFLNNDYKSALAEQQKQIDTELKKGSVPAETQWQFMVNCQQKLGDKEGVRNSYMELATHYPKPEYWSHVMNSLVTTKGMKPAVEFEVWQFRAQAGLLTTADQYITMAEIAIQAGYPYAAQQAMAQIHSKNLFASSDQKRVLRFEDYVGKITAKAKADYSTQLAQAEKDPSGDALFTLGYDQFWNGQVTEAPKLMQHALSKPITDRNLALLQSAIAEQNIGQKAKAIQILKSIKGTGVPAELARLWLMRLQAN</sequence>
<dbReference type="InterPro" id="IPR011990">
    <property type="entry name" value="TPR-like_helical_dom_sf"/>
</dbReference>
<evidence type="ECO:0000313" key="2">
    <source>
        <dbReference type="Proteomes" id="UP001431775"/>
    </source>
</evidence>
<dbReference type="Proteomes" id="UP001431775">
    <property type="component" value="Unassembled WGS sequence"/>
</dbReference>
<dbReference type="RefSeq" id="WP_281461720.1">
    <property type="nucleotide sequence ID" value="NZ_JASBAN010000001.1"/>
</dbReference>
<evidence type="ECO:0000313" key="1">
    <source>
        <dbReference type="EMBL" id="MDI2112044.1"/>
    </source>
</evidence>
<keyword evidence="2" id="KW-1185">Reference proteome</keyword>
<evidence type="ECO:0008006" key="3">
    <source>
        <dbReference type="Google" id="ProtNLM"/>
    </source>
</evidence>
<dbReference type="EMBL" id="JASBAN010000001">
    <property type="protein sequence ID" value="MDI2112044.1"/>
    <property type="molecule type" value="Genomic_DNA"/>
</dbReference>
<proteinExistence type="predicted"/>
<dbReference type="SUPFAM" id="SSF48452">
    <property type="entry name" value="TPR-like"/>
    <property type="match status" value="1"/>
</dbReference>
<accession>A0ABT6Q566</accession>
<reference evidence="1" key="1">
    <citation type="submission" date="2023-05" db="EMBL/GenBank/DDBJ databases">
        <title>Whole genome sequence of Commensalibacter sp.</title>
        <authorList>
            <person name="Charoenyingcharoen P."/>
            <person name="Yukphan P."/>
        </authorList>
    </citation>
    <scope>NUCLEOTIDE SEQUENCE</scope>
    <source>
        <strain evidence="1">TBRC 10068</strain>
    </source>
</reference>
<comment type="caution">
    <text evidence="1">The sequence shown here is derived from an EMBL/GenBank/DDBJ whole genome shotgun (WGS) entry which is preliminary data.</text>
</comment>
<name>A0ABT6Q566_9PROT</name>
<gene>
    <name evidence="1" type="ORF">QJV33_01855</name>
</gene>